<comment type="caution">
    <text evidence="2">The sequence shown here is derived from an EMBL/GenBank/DDBJ whole genome shotgun (WGS) entry which is preliminary data.</text>
</comment>
<proteinExistence type="predicted"/>
<dbReference type="InterPro" id="IPR013078">
    <property type="entry name" value="His_Pase_superF_clade-1"/>
</dbReference>
<gene>
    <name evidence="2" type="primary">cobC</name>
    <name evidence="2" type="ORF">ACJDUG_03125</name>
</gene>
<dbReference type="Pfam" id="PF00300">
    <property type="entry name" value="His_Phos_1"/>
    <property type="match status" value="1"/>
</dbReference>
<dbReference type="Proteomes" id="UP001623591">
    <property type="component" value="Unassembled WGS sequence"/>
</dbReference>
<keyword evidence="2" id="KW-0378">Hydrolase</keyword>
<protein>
    <recommendedName>
        <fullName evidence="1">Alpha-ribazole phosphatase</fullName>
        <ecNumber evidence="1">3.1.3.73</ecNumber>
    </recommendedName>
</protein>
<dbReference type="EMBL" id="JBJHZZ010000001">
    <property type="protein sequence ID" value="MFL0245969.1"/>
    <property type="molecule type" value="Genomic_DNA"/>
</dbReference>
<keyword evidence="3" id="KW-1185">Reference proteome</keyword>
<dbReference type="EC" id="3.1.3.73" evidence="1"/>
<dbReference type="CDD" id="cd07067">
    <property type="entry name" value="HP_PGM_like"/>
    <property type="match status" value="1"/>
</dbReference>
<reference evidence="2 3" key="1">
    <citation type="submission" date="2024-11" db="EMBL/GenBank/DDBJ databases">
        <authorList>
            <person name="Heng Y.C."/>
            <person name="Lim A.C.H."/>
            <person name="Lee J.K.Y."/>
            <person name="Kittelmann S."/>
        </authorList>
    </citation>
    <scope>NUCLEOTIDE SEQUENCE [LARGE SCALE GENOMIC DNA]</scope>
    <source>
        <strain evidence="2 3">WILCCON 0185</strain>
    </source>
</reference>
<dbReference type="PANTHER" id="PTHR48100:SF10">
    <property type="entry name" value="2-CARBOXY-D-ARABINITOL-1-PHOSPHATASE-RELATED"/>
    <property type="match status" value="1"/>
</dbReference>
<evidence type="ECO:0000313" key="3">
    <source>
        <dbReference type="Proteomes" id="UP001623591"/>
    </source>
</evidence>
<dbReference type="PIRSF" id="PIRSF000709">
    <property type="entry name" value="6PFK_2-Ptase"/>
    <property type="match status" value="1"/>
</dbReference>
<evidence type="ECO:0000256" key="1">
    <source>
        <dbReference type="NCBIfam" id="TIGR03162"/>
    </source>
</evidence>
<accession>A0ABW8T4B8</accession>
<evidence type="ECO:0000313" key="2">
    <source>
        <dbReference type="EMBL" id="MFL0245969.1"/>
    </source>
</evidence>
<organism evidence="2 3">
    <name type="scientific">Candidatus Clostridium stratigraminis</name>
    <dbReference type="NCBI Taxonomy" id="3381661"/>
    <lineage>
        <taxon>Bacteria</taxon>
        <taxon>Bacillati</taxon>
        <taxon>Bacillota</taxon>
        <taxon>Clostridia</taxon>
        <taxon>Eubacteriales</taxon>
        <taxon>Clostridiaceae</taxon>
        <taxon>Clostridium</taxon>
    </lineage>
</organism>
<dbReference type="SUPFAM" id="SSF53254">
    <property type="entry name" value="Phosphoglycerate mutase-like"/>
    <property type="match status" value="1"/>
</dbReference>
<dbReference type="InterPro" id="IPR001345">
    <property type="entry name" value="PG/BPGM_mutase_AS"/>
</dbReference>
<dbReference type="InterPro" id="IPR017578">
    <property type="entry name" value="Ribazole_CobC"/>
</dbReference>
<dbReference type="RefSeq" id="WP_406768423.1">
    <property type="nucleotide sequence ID" value="NZ_JBJHZZ010000001.1"/>
</dbReference>
<dbReference type="PROSITE" id="PS00175">
    <property type="entry name" value="PG_MUTASE"/>
    <property type="match status" value="1"/>
</dbReference>
<dbReference type="GO" id="GO:0043755">
    <property type="term" value="F:alpha-ribazole phosphatase activity"/>
    <property type="evidence" value="ECO:0007669"/>
    <property type="project" value="UniProtKB-EC"/>
</dbReference>
<dbReference type="PANTHER" id="PTHR48100">
    <property type="entry name" value="BROAD-SPECIFICITY PHOSPHATASE YOR283W-RELATED"/>
    <property type="match status" value="1"/>
</dbReference>
<dbReference type="InterPro" id="IPR029033">
    <property type="entry name" value="His_PPase_superfam"/>
</dbReference>
<sequence length="196" mass="23226">MNIYLLRHGETEENKNRFYYGKLDVSLNEKGRTQALKAREFLEEVNFDKVYTSERLRTKETASIAFREGLNNFIADKRINEMDFGEFEGKDYKEIQELYPKEYENWSSDWKKFSPPGGESYLEVYNRVKEFMEELLRVQCENVLVVTHGGIIRTILCFVLGESLDNFWKFSSKNCDISLIKYEYGNIFIDSITHIK</sequence>
<name>A0ABW8T4B8_9CLOT</name>
<dbReference type="NCBIfam" id="TIGR03162">
    <property type="entry name" value="ribazole_cobC"/>
    <property type="match status" value="1"/>
</dbReference>
<dbReference type="InterPro" id="IPR050275">
    <property type="entry name" value="PGM_Phosphatase"/>
</dbReference>
<dbReference type="SMART" id="SM00855">
    <property type="entry name" value="PGAM"/>
    <property type="match status" value="1"/>
</dbReference>
<dbReference type="Gene3D" id="3.40.50.1240">
    <property type="entry name" value="Phosphoglycerate mutase-like"/>
    <property type="match status" value="1"/>
</dbReference>